<dbReference type="PANTHER" id="PTHR32114:SF2">
    <property type="entry name" value="ABC TRANSPORTER ABCH.3"/>
    <property type="match status" value="1"/>
</dbReference>
<dbReference type="SUPFAM" id="SSF52540">
    <property type="entry name" value="P-loop containing nucleoside triphosphate hydrolases"/>
    <property type="match status" value="1"/>
</dbReference>
<accession>A0A0P1GGY4</accession>
<organism evidence="4 5">
    <name type="scientific">Tropicibacter naphthalenivorans</name>
    <dbReference type="NCBI Taxonomy" id="441103"/>
    <lineage>
        <taxon>Bacteria</taxon>
        <taxon>Pseudomonadati</taxon>
        <taxon>Pseudomonadota</taxon>
        <taxon>Alphaproteobacteria</taxon>
        <taxon>Rhodobacterales</taxon>
        <taxon>Roseobacteraceae</taxon>
        <taxon>Tropicibacter</taxon>
    </lineage>
</organism>
<evidence type="ECO:0000256" key="2">
    <source>
        <dbReference type="SAM" id="MobiDB-lite"/>
    </source>
</evidence>
<dbReference type="OrthoDB" id="9795626at2"/>
<feature type="coiled-coil region" evidence="1">
    <location>
        <begin position="1012"/>
        <end position="1039"/>
    </location>
</feature>
<dbReference type="Pfam" id="PF13476">
    <property type="entry name" value="AAA_23"/>
    <property type="match status" value="1"/>
</dbReference>
<gene>
    <name evidence="4" type="primary">sbcC</name>
    <name evidence="4" type="ORF">TRN7648_03231</name>
</gene>
<proteinExistence type="predicted"/>
<protein>
    <submittedName>
        <fullName evidence="4">Nuclease SbcCD subunit C</fullName>
    </submittedName>
</protein>
<sequence>MQILQIKGENLASLSDAFVLDLTAEPLHSAGLFAITGETGAGKSTILDAMCLALYGNCPRLSSAGVNDDVPDASGETIKSSDARAILRRGAAQGWAEVTFVAPDAETYCATWAARRARGKADGRLQSIDRSLTRVADGTVLESQIKAVNDRVTALTGLTYDEFRRTVLLAQGDFDAFLRAGTTERAALLEKVTGTEVYRLISRRVYALHQKALAAVTTLEAQCGTVPILTDEARETLVQDAAALAPQIAQSRAQRAESAAKLQSHVDLENARTALAQASEAAQHAAEALEQAAPERAQLAQLETALSLRSEFDRFAATQRTLKEATEAETQAQADHLRLSAEVETAQTRASDAVAAWEETERVFKAFGPIWTQATQLDQAILTAQQEVQDARAAQLEAEEAAAQVQQSVSDLNGQKETAETALAAAGAALARVPDAARWVDRWPDVQRQLASCADLALAEQTAVGQAAEARHQITQAQTALAQLDAQTPQDRAKLSGLEQAITDAQAALNTDRSPQTRLEAVLAKLSAVQEMRRAARDYDSAKAQHAKAAGRLAAQTEAEANADAEARAHQAAADAAAQRVAALEAPAQRAEAAVSELAQQLRAHLEPDCPCPVCGATEHPSLADDALAAFAQDMRTALDTARTERDTALRAQDTAARAGDAARLAMTQAQETCATAQAAMQAATDSYTQARGAEASLPAAPDWAILPLTQAAETLEAERLQLADQLAQREAQRSQLDRNQTAAQAIRQRLEQRRAAREAQAEALAELRTTLGVAEQSARHAAQQRAAAETDLTPIFAAMQLQPDGFGTEAQARLSDRIEQVSARLKAQQEAEIALKNLAPQLSAAQAQARSAAENATRLGQVADTRAAKLAQQQTERAALLDGEPTDTHRTRHNTARTQAQTAKDSSADALAQARSALSAAKAHLTACQRAATQASKDRQAAQADLTTKATAADLSLDTLAQLIADSGQLDALRAKLKALEDAHLRAVSSHEARQKDVAALEAKGLPEEDAATLKSQLEQADAQLSDLDAQRGALQERLTQDDALRAQLRGIEAQIKEARAHEQVWAAVNDAIGSRQGDKFARVAQSVTLAMLVERANLHLESLKPRYRLAQGGADLSLHIVDRDMGDEQRSTRSLSGGERFLVSLSLALALSQMGSRGGLADTLFIDEGFGALDAESLDVAMDALEALQAQGRTIGVISHVEAMKDRIPVQVRVTQRGAGASNVSVAVL</sequence>
<dbReference type="InterPro" id="IPR038729">
    <property type="entry name" value="Rad50/SbcC_AAA"/>
</dbReference>
<evidence type="ECO:0000256" key="1">
    <source>
        <dbReference type="SAM" id="Coils"/>
    </source>
</evidence>
<reference evidence="4 5" key="1">
    <citation type="submission" date="2015-09" db="EMBL/GenBank/DDBJ databases">
        <authorList>
            <consortium name="Swine Surveillance"/>
        </authorList>
    </citation>
    <scope>NUCLEOTIDE SEQUENCE [LARGE SCALE GENOMIC DNA]</scope>
    <source>
        <strain evidence="4 5">CECT 7648</strain>
    </source>
</reference>
<keyword evidence="1" id="KW-0175">Coiled coil</keyword>
<feature type="coiled-coil region" evidence="1">
    <location>
        <begin position="374"/>
        <end position="404"/>
    </location>
</feature>
<feature type="region of interest" description="Disordered" evidence="2">
    <location>
        <begin position="884"/>
        <end position="907"/>
    </location>
</feature>
<dbReference type="GO" id="GO:0016887">
    <property type="term" value="F:ATP hydrolysis activity"/>
    <property type="evidence" value="ECO:0007669"/>
    <property type="project" value="InterPro"/>
</dbReference>
<evidence type="ECO:0000313" key="4">
    <source>
        <dbReference type="EMBL" id="CUH80914.1"/>
    </source>
</evidence>
<feature type="coiled-coil region" evidence="1">
    <location>
        <begin position="713"/>
        <end position="768"/>
    </location>
</feature>
<name>A0A0P1GGY4_9RHOB</name>
<dbReference type="Pfam" id="PF13558">
    <property type="entry name" value="SbcC_Walker_B"/>
    <property type="match status" value="1"/>
</dbReference>
<evidence type="ECO:0000259" key="3">
    <source>
        <dbReference type="Pfam" id="PF13476"/>
    </source>
</evidence>
<dbReference type="AlphaFoldDB" id="A0A0P1GGY4"/>
<dbReference type="EMBL" id="CYSE01000006">
    <property type="protein sequence ID" value="CUH80914.1"/>
    <property type="molecule type" value="Genomic_DNA"/>
</dbReference>
<feature type="domain" description="Rad50/SbcC-type AAA" evidence="3">
    <location>
        <begin position="6"/>
        <end position="267"/>
    </location>
</feature>
<dbReference type="RefSeq" id="WP_058248685.1">
    <property type="nucleotide sequence ID" value="NZ_CYSE01000006.1"/>
</dbReference>
<dbReference type="GO" id="GO:0006302">
    <property type="term" value="P:double-strand break repair"/>
    <property type="evidence" value="ECO:0007669"/>
    <property type="project" value="InterPro"/>
</dbReference>
<evidence type="ECO:0000313" key="5">
    <source>
        <dbReference type="Proteomes" id="UP000054935"/>
    </source>
</evidence>
<dbReference type="PANTHER" id="PTHR32114">
    <property type="entry name" value="ABC TRANSPORTER ABCH.3"/>
    <property type="match status" value="1"/>
</dbReference>
<dbReference type="Proteomes" id="UP000054935">
    <property type="component" value="Unassembled WGS sequence"/>
</dbReference>
<keyword evidence="5" id="KW-1185">Reference proteome</keyword>
<dbReference type="Gene3D" id="3.40.50.300">
    <property type="entry name" value="P-loop containing nucleotide triphosphate hydrolases"/>
    <property type="match status" value="2"/>
</dbReference>
<dbReference type="InterPro" id="IPR027417">
    <property type="entry name" value="P-loop_NTPase"/>
</dbReference>
<feature type="compositionally biased region" description="Polar residues" evidence="2">
    <location>
        <begin position="897"/>
        <end position="906"/>
    </location>
</feature>
<dbReference type="STRING" id="441103.TRN7648_03231"/>